<dbReference type="InterPro" id="IPR038564">
    <property type="entry name" value="Maf1_sf"/>
</dbReference>
<name>A0A165T7P8_9APHY</name>
<comment type="similarity">
    <text evidence="1">Belongs to the MAF1 family.</text>
</comment>
<keyword evidence="1" id="KW-0678">Repressor</keyword>
<reference evidence="3 4" key="1">
    <citation type="journal article" date="2016" name="Mol. Biol. Evol.">
        <title>Comparative Genomics of Early-Diverging Mushroom-Forming Fungi Provides Insights into the Origins of Lignocellulose Decay Capabilities.</title>
        <authorList>
            <person name="Nagy L.G."/>
            <person name="Riley R."/>
            <person name="Tritt A."/>
            <person name="Adam C."/>
            <person name="Daum C."/>
            <person name="Floudas D."/>
            <person name="Sun H."/>
            <person name="Yadav J.S."/>
            <person name="Pangilinan J."/>
            <person name="Larsson K.H."/>
            <person name="Matsuura K."/>
            <person name="Barry K."/>
            <person name="Labutti K."/>
            <person name="Kuo R."/>
            <person name="Ohm R.A."/>
            <person name="Bhattacharya S.S."/>
            <person name="Shirouzu T."/>
            <person name="Yoshinaga Y."/>
            <person name="Martin F.M."/>
            <person name="Grigoriev I.V."/>
            <person name="Hibbett D.S."/>
        </authorList>
    </citation>
    <scope>NUCLEOTIDE SEQUENCE [LARGE SCALE GENOMIC DNA]</scope>
    <source>
        <strain evidence="3 4">L-15889</strain>
    </source>
</reference>
<dbReference type="PANTHER" id="PTHR22504">
    <property type="entry name" value="REPRESSOR OF RNA POLYMERASE III TRANSCRIPTION MAF1"/>
    <property type="match status" value="1"/>
</dbReference>
<organism evidence="3 4">
    <name type="scientific">Daedalea quercina L-15889</name>
    <dbReference type="NCBI Taxonomy" id="1314783"/>
    <lineage>
        <taxon>Eukaryota</taxon>
        <taxon>Fungi</taxon>
        <taxon>Dikarya</taxon>
        <taxon>Basidiomycota</taxon>
        <taxon>Agaricomycotina</taxon>
        <taxon>Agaricomycetes</taxon>
        <taxon>Polyporales</taxon>
        <taxon>Fomitopsis</taxon>
    </lineage>
</organism>
<feature type="compositionally biased region" description="Acidic residues" evidence="2">
    <location>
        <begin position="212"/>
        <end position="247"/>
    </location>
</feature>
<dbReference type="Pfam" id="PF09174">
    <property type="entry name" value="Maf1"/>
    <property type="match status" value="1"/>
</dbReference>
<comment type="subcellular location">
    <subcellularLocation>
        <location evidence="1">Nucleus</location>
    </subcellularLocation>
</comment>
<keyword evidence="1" id="KW-0805">Transcription regulation</keyword>
<dbReference type="InterPro" id="IPR015257">
    <property type="entry name" value="Maf1"/>
</dbReference>
<feature type="region of interest" description="Disordered" evidence="2">
    <location>
        <begin position="151"/>
        <end position="171"/>
    </location>
</feature>
<protein>
    <recommendedName>
        <fullName evidence="1">Repressor of RNA polymerase III transcription MAF1</fullName>
    </recommendedName>
</protein>
<keyword evidence="1" id="KW-0804">Transcription</keyword>
<evidence type="ECO:0000313" key="3">
    <source>
        <dbReference type="EMBL" id="KZT73046.1"/>
    </source>
</evidence>
<dbReference type="GO" id="GO:0005634">
    <property type="term" value="C:nucleus"/>
    <property type="evidence" value="ECO:0007669"/>
    <property type="project" value="UniProtKB-SubCell"/>
</dbReference>
<dbReference type="PIRSF" id="PIRSF037240">
    <property type="entry name" value="RNA_polIII_Trep_MAF1"/>
    <property type="match status" value="1"/>
</dbReference>
<dbReference type="PANTHER" id="PTHR22504:SF0">
    <property type="entry name" value="REPRESSOR OF RNA POLYMERASE III TRANSCRIPTION MAF1 HOMOLOG"/>
    <property type="match status" value="1"/>
</dbReference>
<keyword evidence="1" id="KW-0539">Nucleus</keyword>
<evidence type="ECO:0000256" key="1">
    <source>
        <dbReference type="PIRNR" id="PIRNR037240"/>
    </source>
</evidence>
<dbReference type="EMBL" id="KV429038">
    <property type="protein sequence ID" value="KZT73046.1"/>
    <property type="molecule type" value="Genomic_DNA"/>
</dbReference>
<dbReference type="OrthoDB" id="277029at2759"/>
<gene>
    <name evidence="3" type="ORF">DAEQUDRAFT_704036</name>
</gene>
<accession>A0A165T7P8</accession>
<dbReference type="STRING" id="1314783.A0A165T7P8"/>
<feature type="region of interest" description="Disordered" evidence="2">
    <location>
        <begin position="204"/>
        <end position="267"/>
    </location>
</feature>
<dbReference type="Proteomes" id="UP000076727">
    <property type="component" value="Unassembled WGS sequence"/>
</dbReference>
<keyword evidence="4" id="KW-1185">Reference proteome</keyword>
<dbReference type="AlphaFoldDB" id="A0A165T7P8"/>
<dbReference type="Gene3D" id="3.40.1000.50">
    <property type="entry name" value="Repressor of RNA polymerase III transcription Maf1"/>
    <property type="match status" value="2"/>
</dbReference>
<comment type="function">
    <text evidence="1">Mediator of diverse signals that repress RNA polymerase III transcription. Inhibits the de novo assembly of TFIIIB onto DNA.</text>
</comment>
<evidence type="ECO:0000313" key="4">
    <source>
        <dbReference type="Proteomes" id="UP000076727"/>
    </source>
</evidence>
<dbReference type="GO" id="GO:0000994">
    <property type="term" value="F:RNA polymerase III core binding"/>
    <property type="evidence" value="ECO:0007669"/>
    <property type="project" value="TreeGrafter"/>
</dbReference>
<proteinExistence type="inferred from homology"/>
<sequence>MKYIDIPDLSRLAQRFEHDGPECSVRTRIEAYSCKNIKRDKKLFRQLENAYNDEVSNSPPVPSFIALDESTAFGPMTDPNARKAFHTMIAMLNVAYRDYEFSDVKPTDFHREDPADVLNSLSTALLTYRGTHAPRTYSAYPRSAPGMFPSSMPTSSSPVDYMRQSPNAPPKVVSGTHPILYRSIDDAIGITECEVYSYEPSMAEFDPHANDFEDDDDDVASVGEEDSASSEEELLFEADPYDVDEAGDQPSQRIPPDGRMSPSSGHTAFNDESVFRISVPLRIRMRRRGPLLWSCHYFFYNRKLKRVLFITVWSRRPRSAEWQSSDEEMIEESQYASKGERFLGWEGAIGAGARAMGLRAAIAI</sequence>
<evidence type="ECO:0000256" key="2">
    <source>
        <dbReference type="SAM" id="MobiDB-lite"/>
    </source>
</evidence>
<dbReference type="GO" id="GO:0016480">
    <property type="term" value="P:negative regulation of transcription by RNA polymerase III"/>
    <property type="evidence" value="ECO:0007669"/>
    <property type="project" value="UniProtKB-UniRule"/>
</dbReference>